<feature type="region of interest" description="Disordered" evidence="1">
    <location>
        <begin position="212"/>
        <end position="241"/>
    </location>
</feature>
<dbReference type="AlphaFoldDB" id="A0A0D2NL40"/>
<reference evidence="2 3" key="1">
    <citation type="journal article" date="2013" name="BMC Genomics">
        <title>Reconstruction of the lipid metabolism for the microalga Monoraphidium neglectum from its genome sequence reveals characteristics suitable for biofuel production.</title>
        <authorList>
            <person name="Bogen C."/>
            <person name="Al-Dilaimi A."/>
            <person name="Albersmeier A."/>
            <person name="Wichmann J."/>
            <person name="Grundmann M."/>
            <person name="Rupp O."/>
            <person name="Lauersen K.J."/>
            <person name="Blifernez-Klassen O."/>
            <person name="Kalinowski J."/>
            <person name="Goesmann A."/>
            <person name="Mussgnug J.H."/>
            <person name="Kruse O."/>
        </authorList>
    </citation>
    <scope>NUCLEOTIDE SEQUENCE [LARGE SCALE GENOMIC DNA]</scope>
    <source>
        <strain evidence="2 3">SAG 48.87</strain>
    </source>
</reference>
<dbReference type="RefSeq" id="XP_013904490.1">
    <property type="nucleotide sequence ID" value="XM_014049036.1"/>
</dbReference>
<gene>
    <name evidence="2" type="ORF">MNEG_2480</name>
</gene>
<protein>
    <submittedName>
        <fullName evidence="2">Uncharacterized protein</fullName>
    </submittedName>
</protein>
<proteinExistence type="predicted"/>
<organism evidence="2 3">
    <name type="scientific">Monoraphidium neglectum</name>
    <dbReference type="NCBI Taxonomy" id="145388"/>
    <lineage>
        <taxon>Eukaryota</taxon>
        <taxon>Viridiplantae</taxon>
        <taxon>Chlorophyta</taxon>
        <taxon>core chlorophytes</taxon>
        <taxon>Chlorophyceae</taxon>
        <taxon>CS clade</taxon>
        <taxon>Sphaeropleales</taxon>
        <taxon>Selenastraceae</taxon>
        <taxon>Monoraphidium</taxon>
    </lineage>
</organism>
<feature type="compositionally biased region" description="Low complexity" evidence="1">
    <location>
        <begin position="275"/>
        <end position="292"/>
    </location>
</feature>
<sequence>MAALMRLLVEATGPRGDAQGVGGAGGGPEPLWLAAATERERRGMAVRAALLANGAMKLVSIRAFNARGRDDADSRRLRRSAAALAEAFCGAPGAVAALVAAAASEEPLRRTDGPVFGMFSMLSRIQRLVAPLEVSDELTTRIASQLEPCATKAAALACEALRAELTGGSDGCMAPLGLLLLLSHSAAGAAALLRRPPGEGLEVLVPLLRGRGDNRSGGGRGGHNIQRTSGTGAQLGGPGGRASWAELPLDDSILSTICNVFSRASDMQWECEQGSAEAAPQSARPSASSRAAEPARVRGAVAALTGPLLEVAAGRGGAVALRGEPRLRMTFLALHALEQSVWSFRAAGQGAQVHRGGRRPAVPEGESAGEDLPICLHASSAATLGEVLHAALGAADSSDTAPAVVALAAELFYTAAMAGCGLAHTRWCRDAIATGLPSLLLRAAVQLSAQHDDPISAANAAIAACLMLYTQDAGIPTARQGTMRDRMQPQSAHTVSRIRARALDVLVVCAGGGCPEAAAVAVVGAQRICDISSGCLCAADLAARPGAATAVVGALLRCADAARVGVSGGICDGLRMADSAGVAGLLLSEMAAAACQNDAEAQEAAARQGQRVASTSANRCDELIEAAHAAAEAALLRLGAGERGGALAADAAAALGFLRRRKAPPPLPGSGTLLRAGGRRCLACGKGRGDGLTLRRCNGCRAEGVFYCSVEW</sequence>
<dbReference type="EMBL" id="KK100501">
    <property type="protein sequence ID" value="KIZ05471.1"/>
    <property type="molecule type" value="Genomic_DNA"/>
</dbReference>
<keyword evidence="3" id="KW-1185">Reference proteome</keyword>
<name>A0A0D2NL40_9CHLO</name>
<feature type="region of interest" description="Disordered" evidence="1">
    <location>
        <begin position="272"/>
        <end position="292"/>
    </location>
</feature>
<dbReference type="Proteomes" id="UP000054498">
    <property type="component" value="Unassembled WGS sequence"/>
</dbReference>
<dbReference type="GeneID" id="25735358"/>
<evidence type="ECO:0000256" key="1">
    <source>
        <dbReference type="SAM" id="MobiDB-lite"/>
    </source>
</evidence>
<evidence type="ECO:0000313" key="2">
    <source>
        <dbReference type="EMBL" id="KIZ05471.1"/>
    </source>
</evidence>
<accession>A0A0D2NL40</accession>
<dbReference type="KEGG" id="mng:MNEG_2480"/>
<evidence type="ECO:0000313" key="3">
    <source>
        <dbReference type="Proteomes" id="UP000054498"/>
    </source>
</evidence>